<reference evidence="4" key="6">
    <citation type="journal article" date="2008" name="Nucleic Acids Res.">
        <title>The rice annotation project database (RAP-DB): 2008 update.</title>
        <authorList>
            <consortium name="The rice annotation project (RAP)"/>
        </authorList>
    </citation>
    <scope>GENOME REANNOTATION</scope>
    <source>
        <strain evidence="4">cv. Nipponbare</strain>
    </source>
</reference>
<dbReference type="EMBL" id="AC135226">
    <property type="protein sequence ID" value="AAO37460.1"/>
    <property type="molecule type" value="Genomic_DNA"/>
</dbReference>
<evidence type="ECO:0000313" key="4">
    <source>
        <dbReference type="Proteomes" id="UP000000763"/>
    </source>
</evidence>
<feature type="region of interest" description="Disordered" evidence="1">
    <location>
        <begin position="40"/>
        <end position="60"/>
    </location>
</feature>
<sequence length="163" mass="18150">MERWPSLPGRRQSGRWWRRSAETAQRWRLRRAVGERRRAAAMGNGVGRARESAAGSGEMGKRERMLQKLFIYTRGGGTVAEWGSNGRRSGEASWDRGGAKPAPVFGEKRGRRWSRGMASGPMRERARGGREWQRRGRFSAAIAATTVADLSLGMTGNGLLNDF</sequence>
<evidence type="ECO:0000313" key="2">
    <source>
        <dbReference type="EMBL" id="AAO37460.1"/>
    </source>
</evidence>
<protein>
    <submittedName>
        <fullName evidence="2">Uncharacterized protein</fullName>
    </submittedName>
</protein>
<evidence type="ECO:0000256" key="1">
    <source>
        <dbReference type="SAM" id="MobiDB-lite"/>
    </source>
</evidence>
<reference evidence="3" key="4">
    <citation type="submission" date="2006-01" db="EMBL/GenBank/DDBJ databases">
        <title>Oryza sativa chromosome 3 BAC OSJNBa0034E08 genomic sequence.</title>
        <authorList>
            <person name="Buell C.R."/>
            <person name="Yuan Q."/>
            <person name="Ouyang S."/>
            <person name="Liu J."/>
            <person name="Gansberger K."/>
            <person name="Jones K.M."/>
            <person name="Overton II L.L."/>
            <person name="Tsitrin T."/>
            <person name="Kim M.M."/>
            <person name="Bera J.J."/>
            <person name="Jin S.S."/>
            <person name="Fadrosh D.W."/>
            <person name="Tallon L.J."/>
            <person name="Koo H."/>
            <person name="Zismann V."/>
            <person name="Hsiao J."/>
            <person name="Blunt S."/>
            <person name="Vanaken S.S."/>
            <person name="Riedmuller S.B."/>
            <person name="Utterback T.T."/>
            <person name="Feldblyum T.V."/>
            <person name="Yang Q.Q."/>
            <person name="Haas B.J."/>
            <person name="Suh B.B."/>
            <person name="Peterson J.J."/>
            <person name="Quackenbush J."/>
            <person name="White O."/>
            <person name="Salzberg S.L."/>
            <person name="Fraser C.M."/>
        </authorList>
    </citation>
    <scope>NUCLEOTIDE SEQUENCE</scope>
</reference>
<gene>
    <name evidence="3" type="ORF">OSJNBa0034E08.8</name>
    <name evidence="2" type="ORF">OSJNBa0037J17.32</name>
</gene>
<feature type="compositionally biased region" description="Basic and acidic residues" evidence="1">
    <location>
        <begin position="88"/>
        <end position="98"/>
    </location>
</feature>
<dbReference type="EMBL" id="AC135597">
    <property type="protein sequence ID" value="AAS01931.1"/>
    <property type="molecule type" value="Genomic_DNA"/>
</dbReference>
<name>Q850U4_ORYSJ</name>
<feature type="compositionally biased region" description="Basic and acidic residues" evidence="1">
    <location>
        <begin position="122"/>
        <end position="131"/>
    </location>
</feature>
<reference evidence="4" key="3">
    <citation type="journal article" date="2005" name="Nature">
        <title>The map-based sequence of the rice genome.</title>
        <authorList>
            <consortium name="International rice genome sequencing project (IRGSP)"/>
            <person name="Matsumoto T."/>
            <person name="Wu J."/>
            <person name="Kanamori H."/>
            <person name="Katayose Y."/>
            <person name="Fujisawa M."/>
            <person name="Namiki N."/>
            <person name="Mizuno H."/>
            <person name="Yamamoto K."/>
            <person name="Antonio B.A."/>
            <person name="Baba T."/>
            <person name="Sakata K."/>
            <person name="Nagamura Y."/>
            <person name="Aoki H."/>
            <person name="Arikawa K."/>
            <person name="Arita K."/>
            <person name="Bito T."/>
            <person name="Chiden Y."/>
            <person name="Fujitsuka N."/>
            <person name="Fukunaka R."/>
            <person name="Hamada M."/>
            <person name="Harada C."/>
            <person name="Hayashi A."/>
            <person name="Hijishita S."/>
            <person name="Honda M."/>
            <person name="Hosokawa S."/>
            <person name="Ichikawa Y."/>
            <person name="Idonuma A."/>
            <person name="Iijima M."/>
            <person name="Ikeda M."/>
            <person name="Ikeno M."/>
            <person name="Ito K."/>
            <person name="Ito S."/>
            <person name="Ito T."/>
            <person name="Ito Y."/>
            <person name="Ito Y."/>
            <person name="Iwabuchi A."/>
            <person name="Kamiya K."/>
            <person name="Karasawa W."/>
            <person name="Kurita K."/>
            <person name="Katagiri S."/>
            <person name="Kikuta A."/>
            <person name="Kobayashi H."/>
            <person name="Kobayashi N."/>
            <person name="Machita K."/>
            <person name="Maehara T."/>
            <person name="Masukawa M."/>
            <person name="Mizubayashi T."/>
            <person name="Mukai Y."/>
            <person name="Nagasaki H."/>
            <person name="Nagata Y."/>
            <person name="Naito S."/>
            <person name="Nakashima M."/>
            <person name="Nakama Y."/>
            <person name="Nakamichi Y."/>
            <person name="Nakamura M."/>
            <person name="Meguro A."/>
            <person name="Negishi M."/>
            <person name="Ohta I."/>
            <person name="Ohta T."/>
            <person name="Okamoto M."/>
            <person name="Ono N."/>
            <person name="Saji S."/>
            <person name="Sakaguchi M."/>
            <person name="Sakai K."/>
            <person name="Shibata M."/>
            <person name="Shimokawa T."/>
            <person name="Song J."/>
            <person name="Takazaki Y."/>
            <person name="Terasawa K."/>
            <person name="Tsugane M."/>
            <person name="Tsuji K."/>
            <person name="Ueda S."/>
            <person name="Waki K."/>
            <person name="Yamagata H."/>
            <person name="Yamamoto M."/>
            <person name="Yamamoto S."/>
            <person name="Yamane H."/>
            <person name="Yoshiki S."/>
            <person name="Yoshihara R."/>
            <person name="Yukawa K."/>
            <person name="Zhong H."/>
            <person name="Yano M."/>
            <person name="Yuan Q."/>
            <person name="Ouyang S."/>
            <person name="Liu J."/>
            <person name="Jones K.M."/>
            <person name="Gansberger K."/>
            <person name="Moffat K."/>
            <person name="Hill J."/>
            <person name="Bera J."/>
            <person name="Fadrosh D."/>
            <person name="Jin S."/>
            <person name="Johri S."/>
            <person name="Kim M."/>
            <person name="Overton L."/>
            <person name="Reardon M."/>
            <person name="Tsitrin T."/>
            <person name="Vuong H."/>
            <person name="Weaver B."/>
            <person name="Ciecko A."/>
            <person name="Tallon L."/>
            <person name="Jackson J."/>
            <person name="Pai G."/>
            <person name="Aken S.V."/>
            <person name="Utterback T."/>
            <person name="Reidmuller S."/>
            <person name="Feldblyum T."/>
            <person name="Hsiao J."/>
            <person name="Zismann V."/>
            <person name="Iobst S."/>
            <person name="de Vazeille A.R."/>
            <person name="Buell C.R."/>
            <person name="Ying K."/>
            <person name="Li Y."/>
            <person name="Lu T."/>
            <person name="Huang Y."/>
            <person name="Zhao Q."/>
            <person name="Feng Q."/>
            <person name="Zhang L."/>
            <person name="Zhu J."/>
            <person name="Weng Q."/>
            <person name="Mu J."/>
            <person name="Lu Y."/>
            <person name="Fan D."/>
            <person name="Liu Y."/>
            <person name="Guan J."/>
            <person name="Zhang Y."/>
            <person name="Yu S."/>
            <person name="Liu X."/>
            <person name="Zhang Y."/>
            <person name="Hong G."/>
            <person name="Han B."/>
            <person name="Choisne N."/>
            <person name="Demange N."/>
            <person name="Orjeda G."/>
            <person name="Samain S."/>
            <person name="Cattolico L."/>
            <person name="Pelletier E."/>
            <person name="Couloux A."/>
            <person name="Segurens B."/>
            <person name="Wincker P."/>
            <person name="D'Hont A."/>
            <person name="Scarpelli C."/>
            <person name="Weissenbach J."/>
            <person name="Salanoubat M."/>
            <person name="Quetier F."/>
            <person name="Yu Y."/>
            <person name="Kim H.R."/>
            <person name="Rambo T."/>
            <person name="Currie J."/>
            <person name="Collura K."/>
            <person name="Luo M."/>
            <person name="Yang T."/>
            <person name="Ammiraju J.S.S."/>
            <person name="Engler F."/>
            <person name="Soderlund C."/>
            <person name="Wing R.A."/>
            <person name="Palmer L.E."/>
            <person name="de la Bastide M."/>
            <person name="Spiegel L."/>
            <person name="Nascimento L."/>
            <person name="Zutavern T."/>
            <person name="O'Shaughnessy A."/>
            <person name="Dike S."/>
            <person name="Dedhia N."/>
            <person name="Preston R."/>
            <person name="Balija V."/>
            <person name="McCombie W.R."/>
            <person name="Chow T."/>
            <person name="Chen H."/>
            <person name="Chung M."/>
            <person name="Chen C."/>
            <person name="Shaw J."/>
            <person name="Wu H."/>
            <person name="Hsiao K."/>
            <person name="Chao Y."/>
            <person name="Chu M."/>
            <person name="Cheng C."/>
            <person name="Hour A."/>
            <person name="Lee P."/>
            <person name="Lin S."/>
            <person name="Lin Y."/>
            <person name="Liou J."/>
            <person name="Liu S."/>
            <person name="Hsing Y."/>
            <person name="Raghuvanshi S."/>
            <person name="Mohanty A."/>
            <person name="Bharti A.K."/>
            <person name="Gaur A."/>
            <person name="Gupta V."/>
            <person name="Kumar D."/>
            <person name="Ravi V."/>
            <person name="Vij S."/>
            <person name="Kapur A."/>
            <person name="Khurana P."/>
            <person name="Khurana P."/>
            <person name="Khurana J.P."/>
            <person name="Tyagi A.K."/>
            <person name="Gaikwad K."/>
            <person name="Singh A."/>
            <person name="Dalal V."/>
            <person name="Srivastava S."/>
            <person name="Dixit A."/>
            <person name="Pal A.K."/>
            <person name="Ghazi I.A."/>
            <person name="Yadav M."/>
            <person name="Pandit A."/>
            <person name="Bhargava A."/>
            <person name="Sureshbabu K."/>
            <person name="Batra K."/>
            <person name="Sharma T.R."/>
            <person name="Mohapatra T."/>
            <person name="Singh N.K."/>
            <person name="Messing J."/>
            <person name="Nelson A.B."/>
            <person name="Fuks G."/>
            <person name="Kavchok S."/>
            <person name="Keizer G."/>
            <person name="Linton E."/>
            <person name="Llaca V."/>
            <person name="Song R."/>
            <person name="Tanyolac B."/>
            <person name="Young S."/>
            <person name="Ho-Il K."/>
            <person name="Hahn J.H."/>
            <person name="Sangsakoo G."/>
            <person name="Vanavichit A."/>
            <person name="de Mattos Luiz.A.T."/>
            <person name="Zimmer P.D."/>
            <person name="Malone G."/>
            <person name="Dellagostin O."/>
            <person name="de Oliveira A.C."/>
            <person name="Bevan M."/>
            <person name="Bancroft I."/>
            <person name="Minx P."/>
            <person name="Cordum H."/>
            <person name="Wilson R."/>
            <person name="Cheng Z."/>
            <person name="Jin W."/>
            <person name="Jiang J."/>
            <person name="Leong S.A."/>
            <person name="Iwama H."/>
            <person name="Gojobori T."/>
            <person name="Itoh T."/>
            <person name="Niimura Y."/>
            <person name="Fujii Y."/>
            <person name="Habara T."/>
            <person name="Sakai H."/>
            <person name="Sato Y."/>
            <person name="Wilson G."/>
            <person name="Kumar K."/>
            <person name="McCouch S."/>
            <person name="Juretic N."/>
            <person name="Hoen D."/>
            <person name="Wright S."/>
            <person name="Bruskiewich R."/>
            <person name="Bureau T."/>
            <person name="Miyao A."/>
            <person name="Hirochika H."/>
            <person name="Nishikawa T."/>
            <person name="Kadowaki K."/>
            <person name="Sugiura M."/>
            <person name="Burr B."/>
            <person name="Sasaki T."/>
        </authorList>
    </citation>
    <scope>NUCLEOTIDE SEQUENCE [LARGE SCALE GENOMIC DNA]</scope>
    <source>
        <strain evidence="4">cv. Nipponbare</strain>
    </source>
</reference>
<reference evidence="2" key="1">
    <citation type="submission" date="2003-02" db="EMBL/GenBank/DDBJ databases">
        <authorList>
            <person name="Buell R."/>
            <person name="Liu J."/>
            <person name="Childs K."/>
            <person name="Zaborsky J."/>
            <person name="Tallon L."/>
            <person name="Wirtz U."/>
            <person name="Wei F."/>
            <person name="Kuang H."/>
            <person name="Zhang P."/>
            <person name="Marano M."/>
            <person name="Baker B."/>
        </authorList>
    </citation>
    <scope>NUCLEOTIDE SEQUENCE</scope>
</reference>
<evidence type="ECO:0000313" key="3">
    <source>
        <dbReference type="EMBL" id="AAS01931.1"/>
    </source>
</evidence>
<organism evidence="2 4">
    <name type="scientific">Oryza sativa subsp. japonica</name>
    <name type="common">Rice</name>
    <dbReference type="NCBI Taxonomy" id="39947"/>
    <lineage>
        <taxon>Eukaryota</taxon>
        <taxon>Viridiplantae</taxon>
        <taxon>Streptophyta</taxon>
        <taxon>Embryophyta</taxon>
        <taxon>Tracheophyta</taxon>
        <taxon>Spermatophyta</taxon>
        <taxon>Magnoliopsida</taxon>
        <taxon>Liliopsida</taxon>
        <taxon>Poales</taxon>
        <taxon>Poaceae</taxon>
        <taxon>BOP clade</taxon>
        <taxon>Oryzoideae</taxon>
        <taxon>Oryzeae</taxon>
        <taxon>Oryzinae</taxon>
        <taxon>Oryza</taxon>
        <taxon>Oryza sativa</taxon>
    </lineage>
</organism>
<feature type="region of interest" description="Disordered" evidence="1">
    <location>
        <begin position="81"/>
        <end position="131"/>
    </location>
</feature>
<reference evidence="3" key="2">
    <citation type="submission" date="2004-02" db="EMBL/GenBank/DDBJ databases">
        <authorList>
            <person name="Buell R."/>
        </authorList>
    </citation>
    <scope>NUCLEOTIDE SEQUENCE</scope>
</reference>
<dbReference type="AlphaFoldDB" id="Q850U4"/>
<accession>Q850U4</accession>
<reference evidence="2" key="5">
    <citation type="submission" date="2006-01" db="EMBL/GenBank/DDBJ databases">
        <title>Oryza sativa chromosome 3 BAC OSJNBa0037J17 genomic sequence.</title>
        <authorList>
            <person name="Buell C.R."/>
            <person name="Yuan Q."/>
            <person name="Ouyang S."/>
            <person name="Liu J."/>
            <person name="Gansberger K."/>
            <person name="Jones K.M."/>
            <person name="Overton II L.L."/>
            <person name="Tsitrin T."/>
            <person name="Kim M.M."/>
            <person name="Bera J.J."/>
            <person name="Jin S.S."/>
            <person name="Fadrosh D.W."/>
            <person name="Tallon L.J."/>
            <person name="Koo H."/>
            <person name="Zismann V."/>
            <person name="Hsiao J."/>
            <person name="Blunt S."/>
            <person name="Vanaken S.S."/>
            <person name="Riedmuller S.B."/>
            <person name="Utterback T.T."/>
            <person name="Feldblyum T.V."/>
            <person name="Yang Q.Q."/>
            <person name="Haas B.J."/>
            <person name="Suh B.B."/>
            <person name="Peterson J.J."/>
            <person name="Quackenbush J."/>
            <person name="White O."/>
            <person name="Salzberg S.L."/>
            <person name="Fraser C.M."/>
        </authorList>
    </citation>
    <scope>NUCLEOTIDE SEQUENCE</scope>
</reference>
<dbReference type="Proteomes" id="UP000000763">
    <property type="component" value="Chromosome 3"/>
</dbReference>
<proteinExistence type="predicted"/>